<dbReference type="EMBL" id="SNRW01016150">
    <property type="protein sequence ID" value="KAA6369655.1"/>
    <property type="molecule type" value="Genomic_DNA"/>
</dbReference>
<accession>A0A5J4UJ86</accession>
<dbReference type="Proteomes" id="UP000324800">
    <property type="component" value="Unassembled WGS sequence"/>
</dbReference>
<evidence type="ECO:0000313" key="2">
    <source>
        <dbReference type="Proteomes" id="UP000324800"/>
    </source>
</evidence>
<name>A0A5J4UJ86_9EUKA</name>
<dbReference type="AlphaFoldDB" id="A0A5J4UJ86"/>
<sequence>MTKLHFVEDDTDSAYWAISGQQIILNNSNQQQYEDNLHQGFKYVIRDQQFYDANAKYFFPTIDGDKSDEKKLLDVSESVYAYSAENLLQQAYEQNCIEIDQIVPEQVTPASDIIPKESIVDCYAGISNKYF</sequence>
<dbReference type="OrthoDB" id="6600300at2759"/>
<organism evidence="1 2">
    <name type="scientific">Streblomastix strix</name>
    <dbReference type="NCBI Taxonomy" id="222440"/>
    <lineage>
        <taxon>Eukaryota</taxon>
        <taxon>Metamonada</taxon>
        <taxon>Preaxostyla</taxon>
        <taxon>Oxymonadida</taxon>
        <taxon>Streblomastigidae</taxon>
        <taxon>Streblomastix</taxon>
    </lineage>
</organism>
<proteinExistence type="predicted"/>
<protein>
    <submittedName>
        <fullName evidence="1">Uncharacterized protein</fullName>
    </submittedName>
</protein>
<evidence type="ECO:0000313" key="1">
    <source>
        <dbReference type="EMBL" id="KAA6369655.1"/>
    </source>
</evidence>
<comment type="caution">
    <text evidence="1">The sequence shown here is derived from an EMBL/GenBank/DDBJ whole genome shotgun (WGS) entry which is preliminary data.</text>
</comment>
<gene>
    <name evidence="1" type="ORF">EZS28_034818</name>
</gene>
<reference evidence="1 2" key="1">
    <citation type="submission" date="2019-03" db="EMBL/GenBank/DDBJ databases">
        <title>Single cell metagenomics reveals metabolic interactions within the superorganism composed of flagellate Streblomastix strix and complex community of Bacteroidetes bacteria on its surface.</title>
        <authorList>
            <person name="Treitli S.C."/>
            <person name="Kolisko M."/>
            <person name="Husnik F."/>
            <person name="Keeling P."/>
            <person name="Hampl V."/>
        </authorList>
    </citation>
    <scope>NUCLEOTIDE SEQUENCE [LARGE SCALE GENOMIC DNA]</scope>
    <source>
        <strain evidence="1">ST1C</strain>
    </source>
</reference>